<keyword evidence="2" id="KW-1185">Reference proteome</keyword>
<reference evidence="1 2" key="1">
    <citation type="journal article" date="2013" name="Genome Announc.">
        <title>Genome Sequence of the Pigment-Producing Bacterium Pseudogulbenkiania ferrooxidans, Isolated from Loktak Lake.</title>
        <authorList>
            <person name="Puranik S."/>
            <person name="Talkal R."/>
            <person name="Qureshi A."/>
            <person name="Khardenavis A."/>
            <person name="Kapley A."/>
            <person name="Purohit H.J."/>
        </authorList>
    </citation>
    <scope>NUCLEOTIDE SEQUENCE [LARGE SCALE GENOMIC DNA]</scope>
    <source>
        <strain evidence="1 2">EGD-HP2</strain>
    </source>
</reference>
<gene>
    <name evidence="1" type="ORF">O166_21635</name>
</gene>
<sequence>MKLFLTINIIRREWRNIFPSRHIKSKANCLVYTLILLGNKFKFVYLLKLENELYTSIIRAVINNNKLNIGI</sequence>
<evidence type="ECO:0000313" key="1">
    <source>
        <dbReference type="EMBL" id="ERE18037.1"/>
    </source>
</evidence>
<dbReference type="EMBL" id="AVPH01000055">
    <property type="protein sequence ID" value="ERE18037.1"/>
    <property type="molecule type" value="Genomic_DNA"/>
</dbReference>
<comment type="caution">
    <text evidence="1">The sequence shown here is derived from an EMBL/GenBank/DDBJ whole genome shotgun (WGS) entry which is preliminary data.</text>
</comment>
<accession>A0ABN0NAU4</accession>
<evidence type="ECO:0000313" key="2">
    <source>
        <dbReference type="Proteomes" id="UP000016426"/>
    </source>
</evidence>
<proteinExistence type="predicted"/>
<dbReference type="Proteomes" id="UP000016426">
    <property type="component" value="Unassembled WGS sequence"/>
</dbReference>
<name>A0ABN0NAU4_9NEIS</name>
<protein>
    <submittedName>
        <fullName evidence="1">Uncharacterized protein</fullName>
    </submittedName>
</protein>
<organism evidence="1 2">
    <name type="scientific">Pseudogulbenkiania ferrooxidans EGD-HP2</name>
    <dbReference type="NCBI Taxonomy" id="1388764"/>
    <lineage>
        <taxon>Bacteria</taxon>
        <taxon>Pseudomonadati</taxon>
        <taxon>Pseudomonadota</taxon>
        <taxon>Betaproteobacteria</taxon>
        <taxon>Neisseriales</taxon>
        <taxon>Chromobacteriaceae</taxon>
        <taxon>Pseudogulbenkiania</taxon>
    </lineage>
</organism>